<keyword evidence="3" id="KW-0732">Signal</keyword>
<proteinExistence type="predicted"/>
<sequence length="326" mass="35276">MAMILIVYSLIILALLRTHNAGHLSLPIPPVLTILTILLPFLSLFTTLFIPHLFFHPRSPYSRNRNCKHTTSTTPSPTILPLSIQPLLPSILHIVQLILTTLLATSFACPLLSRSTTSCLLHNKWLALYSSHNADAVRCIQDALACCGFRTPRDMAWPFPRGSYPAPGACEAQFGRHTPCLPEWDGTLRRVAGGELGVVLAVGVLQVLVVFLVGRYRHGTSTTTSSSTVDGDWGWVRRLFGGSGLLPGYEPSGGEGSRRPMLAAPGEDVETERVDEEEGEGKVRDGEEREDGSEEQRGTGGYGGVAGAGPMVEPAHHDPWAGVQRG</sequence>
<protein>
    <recommendedName>
        <fullName evidence="6">Tetraspanin-like protein</fullName>
    </recommendedName>
</protein>
<reference evidence="4" key="1">
    <citation type="journal article" date="2023" name="Mol. Phylogenet. Evol.">
        <title>Genome-scale phylogeny and comparative genomics of the fungal order Sordariales.</title>
        <authorList>
            <person name="Hensen N."/>
            <person name="Bonometti L."/>
            <person name="Westerberg I."/>
            <person name="Brannstrom I.O."/>
            <person name="Guillou S."/>
            <person name="Cros-Aarteil S."/>
            <person name="Calhoun S."/>
            <person name="Haridas S."/>
            <person name="Kuo A."/>
            <person name="Mondo S."/>
            <person name="Pangilinan J."/>
            <person name="Riley R."/>
            <person name="LaButti K."/>
            <person name="Andreopoulos B."/>
            <person name="Lipzen A."/>
            <person name="Chen C."/>
            <person name="Yan M."/>
            <person name="Daum C."/>
            <person name="Ng V."/>
            <person name="Clum A."/>
            <person name="Steindorff A."/>
            <person name="Ohm R.A."/>
            <person name="Martin F."/>
            <person name="Silar P."/>
            <person name="Natvig D.O."/>
            <person name="Lalanne C."/>
            <person name="Gautier V."/>
            <person name="Ament-Velasquez S.L."/>
            <person name="Kruys A."/>
            <person name="Hutchinson M.I."/>
            <person name="Powell A.J."/>
            <person name="Barry K."/>
            <person name="Miller A.N."/>
            <person name="Grigoriev I.V."/>
            <person name="Debuchy R."/>
            <person name="Gladieux P."/>
            <person name="Hiltunen Thoren M."/>
            <person name="Johannesson H."/>
        </authorList>
    </citation>
    <scope>NUCLEOTIDE SEQUENCE</scope>
    <source>
        <strain evidence="4">CBS 333.67</strain>
    </source>
</reference>
<feature type="compositionally biased region" description="Gly residues" evidence="1">
    <location>
        <begin position="298"/>
        <end position="307"/>
    </location>
</feature>
<dbReference type="GeneID" id="87889594"/>
<dbReference type="AlphaFoldDB" id="A0AAJ0GR92"/>
<evidence type="ECO:0000256" key="1">
    <source>
        <dbReference type="SAM" id="MobiDB-lite"/>
    </source>
</evidence>
<evidence type="ECO:0000256" key="3">
    <source>
        <dbReference type="SAM" id="SignalP"/>
    </source>
</evidence>
<feature type="transmembrane region" description="Helical" evidence="2">
    <location>
        <begin position="196"/>
        <end position="214"/>
    </location>
</feature>
<feature type="chain" id="PRO_5042503723" description="Tetraspanin-like protein" evidence="3">
    <location>
        <begin position="22"/>
        <end position="326"/>
    </location>
</feature>
<keyword evidence="2" id="KW-0472">Membrane</keyword>
<feature type="compositionally biased region" description="Acidic residues" evidence="1">
    <location>
        <begin position="267"/>
        <end position="279"/>
    </location>
</feature>
<gene>
    <name evidence="4" type="ORF">B0T15DRAFT_568439</name>
</gene>
<keyword evidence="2" id="KW-0812">Transmembrane</keyword>
<dbReference type="RefSeq" id="XP_062720459.1">
    <property type="nucleotide sequence ID" value="XM_062870765.1"/>
</dbReference>
<dbReference type="EMBL" id="JAUDZG010000005">
    <property type="protein sequence ID" value="KAK3304679.1"/>
    <property type="molecule type" value="Genomic_DNA"/>
</dbReference>
<feature type="signal peptide" evidence="3">
    <location>
        <begin position="1"/>
        <end position="21"/>
    </location>
</feature>
<name>A0AAJ0GR92_9PEZI</name>
<dbReference type="Proteomes" id="UP001273166">
    <property type="component" value="Unassembled WGS sequence"/>
</dbReference>
<feature type="compositionally biased region" description="Gly residues" evidence="1">
    <location>
        <begin position="246"/>
        <end position="255"/>
    </location>
</feature>
<comment type="caution">
    <text evidence="4">The sequence shown here is derived from an EMBL/GenBank/DDBJ whole genome shotgun (WGS) entry which is preliminary data.</text>
</comment>
<feature type="transmembrane region" description="Helical" evidence="2">
    <location>
        <begin position="31"/>
        <end position="55"/>
    </location>
</feature>
<feature type="region of interest" description="Disordered" evidence="1">
    <location>
        <begin position="246"/>
        <end position="326"/>
    </location>
</feature>
<keyword evidence="2" id="KW-1133">Transmembrane helix</keyword>
<accession>A0AAJ0GR92</accession>
<evidence type="ECO:0000256" key="2">
    <source>
        <dbReference type="SAM" id="Phobius"/>
    </source>
</evidence>
<evidence type="ECO:0000313" key="4">
    <source>
        <dbReference type="EMBL" id="KAK3304679.1"/>
    </source>
</evidence>
<organism evidence="4 5">
    <name type="scientific">Chaetomium strumarium</name>
    <dbReference type="NCBI Taxonomy" id="1170767"/>
    <lineage>
        <taxon>Eukaryota</taxon>
        <taxon>Fungi</taxon>
        <taxon>Dikarya</taxon>
        <taxon>Ascomycota</taxon>
        <taxon>Pezizomycotina</taxon>
        <taxon>Sordariomycetes</taxon>
        <taxon>Sordariomycetidae</taxon>
        <taxon>Sordariales</taxon>
        <taxon>Chaetomiaceae</taxon>
        <taxon>Chaetomium</taxon>
    </lineage>
</organism>
<evidence type="ECO:0008006" key="6">
    <source>
        <dbReference type="Google" id="ProtNLM"/>
    </source>
</evidence>
<evidence type="ECO:0000313" key="5">
    <source>
        <dbReference type="Proteomes" id="UP001273166"/>
    </source>
</evidence>
<keyword evidence="5" id="KW-1185">Reference proteome</keyword>
<reference evidence="4" key="2">
    <citation type="submission" date="2023-06" db="EMBL/GenBank/DDBJ databases">
        <authorList>
            <consortium name="Lawrence Berkeley National Laboratory"/>
            <person name="Mondo S.J."/>
            <person name="Hensen N."/>
            <person name="Bonometti L."/>
            <person name="Westerberg I."/>
            <person name="Brannstrom I.O."/>
            <person name="Guillou S."/>
            <person name="Cros-Aarteil S."/>
            <person name="Calhoun S."/>
            <person name="Haridas S."/>
            <person name="Kuo A."/>
            <person name="Pangilinan J."/>
            <person name="Riley R."/>
            <person name="Labutti K."/>
            <person name="Andreopoulos B."/>
            <person name="Lipzen A."/>
            <person name="Chen C."/>
            <person name="Yanf M."/>
            <person name="Daum C."/>
            <person name="Ng V."/>
            <person name="Clum A."/>
            <person name="Steindorff A."/>
            <person name="Ohm R."/>
            <person name="Martin F."/>
            <person name="Silar P."/>
            <person name="Natvig D."/>
            <person name="Lalanne C."/>
            <person name="Gautier V."/>
            <person name="Ament-Velasquez S.L."/>
            <person name="Kruys A."/>
            <person name="Hutchinson M.I."/>
            <person name="Powell A.J."/>
            <person name="Barry K."/>
            <person name="Miller A.N."/>
            <person name="Grigoriev I.V."/>
            <person name="Debuchy R."/>
            <person name="Gladieux P."/>
            <person name="Thoren M.H."/>
            <person name="Johannesson H."/>
        </authorList>
    </citation>
    <scope>NUCLEOTIDE SEQUENCE</scope>
    <source>
        <strain evidence="4">CBS 333.67</strain>
    </source>
</reference>